<dbReference type="EMBL" id="MGHD01000004">
    <property type="protein sequence ID" value="OGM60442.1"/>
    <property type="molecule type" value="Genomic_DNA"/>
</dbReference>
<protein>
    <recommendedName>
        <fullName evidence="3">SHS2 domain-containing protein</fullName>
    </recommendedName>
</protein>
<dbReference type="PIRSF" id="PIRSF019169">
    <property type="entry name" value="PilM"/>
    <property type="match status" value="1"/>
</dbReference>
<accession>A0A1F8B8S6</accession>
<evidence type="ECO:0000313" key="2">
    <source>
        <dbReference type="Proteomes" id="UP000176404"/>
    </source>
</evidence>
<proteinExistence type="predicted"/>
<dbReference type="PANTHER" id="PTHR32432:SF3">
    <property type="entry name" value="ETHANOLAMINE UTILIZATION PROTEIN EUTJ"/>
    <property type="match status" value="1"/>
</dbReference>
<dbReference type="Gene3D" id="3.30.420.40">
    <property type="match status" value="2"/>
</dbReference>
<comment type="caution">
    <text evidence="1">The sequence shown here is derived from an EMBL/GenBank/DDBJ whole genome shotgun (WGS) entry which is preliminary data.</text>
</comment>
<dbReference type="Pfam" id="PF11104">
    <property type="entry name" value="PilM_2"/>
    <property type="match status" value="1"/>
</dbReference>
<sequence>MGVGLDIGSKTVKIVELSQGKNEFILKASGIAGHKGRPPEQTQTEKELTPLAETIRKLYKEVRISSKEVSIALPESQVFIRTVKFPLLTDSEIASAIKWEAEQYIPIPISEAIVQHQIIERKEDITSSQTTVLLIAVSKQIVEKYVKVVEMAGLNLIVVETELMSMVRSLAPSDQTVLILDFGAKSTDIAIAKEGRLVFSRSVLTAGEAFTRAIAQGLGIEEIRAEEYKKAYGLSESLLEGKVKEALQPTVRLVSDEIKKAIHFYQSEERGSTPSSLILAGGTAGMPEIASVLTKFLNIEVVIGNPFSKVKCDPQVVKSLSDYASYYSVAVGLAMREE</sequence>
<dbReference type="Proteomes" id="UP000176404">
    <property type="component" value="Unassembled WGS sequence"/>
</dbReference>
<dbReference type="InterPro" id="IPR043129">
    <property type="entry name" value="ATPase_NBD"/>
</dbReference>
<organism evidence="1 2">
    <name type="scientific">Candidatus Woesebacteria bacterium RIFCSPLOWO2_01_FULL_39_10b</name>
    <dbReference type="NCBI Taxonomy" id="1802517"/>
    <lineage>
        <taxon>Bacteria</taxon>
        <taxon>Candidatus Woeseibacteriota</taxon>
    </lineage>
</organism>
<gene>
    <name evidence="1" type="ORF">A2892_00210</name>
</gene>
<dbReference type="PANTHER" id="PTHR32432">
    <property type="entry name" value="CELL DIVISION PROTEIN FTSA-RELATED"/>
    <property type="match status" value="1"/>
</dbReference>
<name>A0A1F8B8S6_9BACT</name>
<dbReference type="InterPro" id="IPR050696">
    <property type="entry name" value="FtsA/MreB"/>
</dbReference>
<dbReference type="SUPFAM" id="SSF53067">
    <property type="entry name" value="Actin-like ATPase domain"/>
    <property type="match status" value="2"/>
</dbReference>
<dbReference type="NCBIfam" id="TIGR01175">
    <property type="entry name" value="pilM"/>
    <property type="match status" value="1"/>
</dbReference>
<reference evidence="1 2" key="1">
    <citation type="journal article" date="2016" name="Nat. Commun.">
        <title>Thousands of microbial genomes shed light on interconnected biogeochemical processes in an aquifer system.</title>
        <authorList>
            <person name="Anantharaman K."/>
            <person name="Brown C.T."/>
            <person name="Hug L.A."/>
            <person name="Sharon I."/>
            <person name="Castelle C.J."/>
            <person name="Probst A.J."/>
            <person name="Thomas B.C."/>
            <person name="Singh A."/>
            <person name="Wilkins M.J."/>
            <person name="Karaoz U."/>
            <person name="Brodie E.L."/>
            <person name="Williams K.H."/>
            <person name="Hubbard S.S."/>
            <person name="Banfield J.F."/>
        </authorList>
    </citation>
    <scope>NUCLEOTIDE SEQUENCE [LARGE SCALE GENOMIC DNA]</scope>
</reference>
<dbReference type="STRING" id="1802517.A2892_00210"/>
<dbReference type="Gene3D" id="3.30.1490.300">
    <property type="match status" value="1"/>
</dbReference>
<evidence type="ECO:0000313" key="1">
    <source>
        <dbReference type="EMBL" id="OGM60442.1"/>
    </source>
</evidence>
<dbReference type="CDD" id="cd24049">
    <property type="entry name" value="ASKHA_NBD_PilM"/>
    <property type="match status" value="1"/>
</dbReference>
<dbReference type="AlphaFoldDB" id="A0A1F8B8S6"/>
<evidence type="ECO:0008006" key="3">
    <source>
        <dbReference type="Google" id="ProtNLM"/>
    </source>
</evidence>
<dbReference type="InterPro" id="IPR005883">
    <property type="entry name" value="PilM"/>
</dbReference>